<dbReference type="AlphaFoldDB" id="A0A9D2GXX3"/>
<dbReference type="Proteomes" id="UP000824108">
    <property type="component" value="Unassembled WGS sequence"/>
</dbReference>
<feature type="signal peptide" evidence="1">
    <location>
        <begin position="1"/>
        <end position="21"/>
    </location>
</feature>
<reference evidence="2" key="1">
    <citation type="journal article" date="2021" name="PeerJ">
        <title>Extensive microbial diversity within the chicken gut microbiome revealed by metagenomics and culture.</title>
        <authorList>
            <person name="Gilroy R."/>
            <person name="Ravi A."/>
            <person name="Getino M."/>
            <person name="Pursley I."/>
            <person name="Horton D.L."/>
            <person name="Alikhan N.F."/>
            <person name="Baker D."/>
            <person name="Gharbi K."/>
            <person name="Hall N."/>
            <person name="Watson M."/>
            <person name="Adriaenssens E.M."/>
            <person name="Foster-Nyarko E."/>
            <person name="Jarju S."/>
            <person name="Secka A."/>
            <person name="Antonio M."/>
            <person name="Oren A."/>
            <person name="Chaudhuri R.R."/>
            <person name="La Ragione R."/>
            <person name="Hildebrand F."/>
            <person name="Pallen M.J."/>
        </authorList>
    </citation>
    <scope>NUCLEOTIDE SEQUENCE</scope>
    <source>
        <strain evidence="2">CHK118-2852</strain>
    </source>
</reference>
<accession>A0A9D2GXX3</accession>
<proteinExistence type="predicted"/>
<protein>
    <recommendedName>
        <fullName evidence="4">Macroglobulin domain-containing protein</fullName>
    </recommendedName>
</protein>
<evidence type="ECO:0000256" key="1">
    <source>
        <dbReference type="SAM" id="SignalP"/>
    </source>
</evidence>
<evidence type="ECO:0008006" key="4">
    <source>
        <dbReference type="Google" id="ProtNLM"/>
    </source>
</evidence>
<feature type="chain" id="PRO_5039623508" description="Macroglobulin domain-containing protein" evidence="1">
    <location>
        <begin position="22"/>
        <end position="861"/>
    </location>
</feature>
<gene>
    <name evidence="2" type="ORF">H9807_07680</name>
</gene>
<dbReference type="EMBL" id="DXAV01000063">
    <property type="protein sequence ID" value="HIZ91978.1"/>
    <property type="molecule type" value="Genomic_DNA"/>
</dbReference>
<sequence>MNRYGIMGLLLWVFFSLAASAQIPDSIAGPLTALARRVEQFGKALPQEKVALHLDNTSYYQGDDIWFQCYVVASGLNRPTEWSKTLYVELLNPGGEIVSKQILPVRNGRCHGHFALTQLPFYSGFYEVRAYTKYMLNFDEASVFSRIIPVFDKPEVPGNYVEKEISPRVGKYPQERKRPRKEKKLNLRFYPEGGYLVKDVPVRVAFEATDAYGNPVDVSGRVVDKEGRECLTFTTGHEGKGSFTYTAGEGEGRAEVIWNEKRYRFDLPEAREQGFACSVDNLSSPDSLLVTVQKNARTPGSVLGMAVIGGGQLYHFSMLTVTRSRPVRFGLDKRNLPVGVAQVVWFDPSGRLVADRLIFAGQPDTLSVAVRSDKAVYQPYDSIRLDVEVRDAEGRPVQAPLSVSVRDGWQEVENRHSLLTDLLLMSDIKGYVHRPAWYFESGDLVHRRALDELLMVQGWRRYDWDSMAGVRPFDLKYLPEQGIELHGTVVSMVRSKPRVGVEVSSFLSSPGEDPEVGRQQSFGLFTTDSLGRFSFVSQIEGKWNLILAVTKEGKKKDHRIVLDRVFAPAPRMYPLAEMQIRVSGSEQKIGPSADEPADTVQVEEDYNLFLQAYEDSLRRLGIDEKIHHLDEVEVKARKRDKARDVYQARTKSIAYYDVASEMDDIQDRNGFVGDDIHELMINMNPAFSRVHSPSGEEYLFYKGRFALFVINYERTRHEEMDFNKYRHLTLESIKSIYVSEDVMTMCRYADPRFTPMNIDKLYGCVVLIETKPEGEIPVKGAKGVRKTWLEGYSKVKEFYSPDYRVLPREEDYRRTLYWQPELMTDEQGRATVRLFNNSRCRRPRVTVNVLDSDGRIGSLEQ</sequence>
<keyword evidence="1" id="KW-0732">Signal</keyword>
<organism evidence="2 3">
    <name type="scientific">Candidatus Bacteroides merdavium</name>
    <dbReference type="NCBI Taxonomy" id="2838472"/>
    <lineage>
        <taxon>Bacteria</taxon>
        <taxon>Pseudomonadati</taxon>
        <taxon>Bacteroidota</taxon>
        <taxon>Bacteroidia</taxon>
        <taxon>Bacteroidales</taxon>
        <taxon>Bacteroidaceae</taxon>
        <taxon>Bacteroides</taxon>
    </lineage>
</organism>
<evidence type="ECO:0000313" key="3">
    <source>
        <dbReference type="Proteomes" id="UP000824108"/>
    </source>
</evidence>
<name>A0A9D2GXX3_9BACE</name>
<evidence type="ECO:0000313" key="2">
    <source>
        <dbReference type="EMBL" id="HIZ91978.1"/>
    </source>
</evidence>
<reference evidence="2" key="2">
    <citation type="submission" date="2021-04" db="EMBL/GenBank/DDBJ databases">
        <authorList>
            <person name="Gilroy R."/>
        </authorList>
    </citation>
    <scope>NUCLEOTIDE SEQUENCE</scope>
    <source>
        <strain evidence="2">CHK118-2852</strain>
    </source>
</reference>
<comment type="caution">
    <text evidence="2">The sequence shown here is derived from an EMBL/GenBank/DDBJ whole genome shotgun (WGS) entry which is preliminary data.</text>
</comment>